<dbReference type="Proteomes" id="UP000635071">
    <property type="component" value="Unassembled WGS sequence"/>
</dbReference>
<dbReference type="GO" id="GO:0046872">
    <property type="term" value="F:metal ion binding"/>
    <property type="evidence" value="ECO:0007669"/>
    <property type="project" value="UniProtKB-KW"/>
</dbReference>
<dbReference type="EMBL" id="BMJM01000001">
    <property type="protein sequence ID" value="GGD98014.1"/>
    <property type="molecule type" value="Genomic_DNA"/>
</dbReference>
<evidence type="ECO:0000256" key="2">
    <source>
        <dbReference type="ARBA" id="ARBA00023180"/>
    </source>
</evidence>
<protein>
    <recommendedName>
        <fullName evidence="6">Pectate lyase</fullName>
    </recommendedName>
</protein>
<dbReference type="PANTHER" id="PTHR42970">
    <property type="entry name" value="PECTATE LYASE C-RELATED"/>
    <property type="match status" value="1"/>
</dbReference>
<dbReference type="PANTHER" id="PTHR42970:SF1">
    <property type="entry name" value="PECTATE LYASE C-RELATED"/>
    <property type="match status" value="1"/>
</dbReference>
<dbReference type="AlphaFoldDB" id="A0A916ZHC0"/>
<feature type="chain" id="PRO_5036744672" description="Pectate lyase" evidence="3">
    <location>
        <begin position="33"/>
        <end position="312"/>
    </location>
</feature>
<feature type="signal peptide" evidence="3">
    <location>
        <begin position="1"/>
        <end position="32"/>
    </location>
</feature>
<sequence>MLGQRSYHTIRSATLSCWAIAAVMGAAPGLSAAPTSLTAFPGAEGSGRFALGGRAGRVLHVTTLADDGPGSLRAAVALDAPRTIVFDVSGTIHLVAPLVVRYGRVTIAGQTAPGDGITLADQTLRVAADDVVIRYVRSRLGARSQTQGDAIWLSGGTRVILDHVSASWSVDETLSVSANYADAANSLGDVTVQWSIIANSLRRSGHVKGSHGYGSLVRAGRGAQISFHHNLWANHAARMPRPGNYDAIAVDPKGATFDFRNNVFYNWGGGHSGYNADTDSMARYNFIGNAYLPGPDTTKPIAFQERNPLARG</sequence>
<keyword evidence="2" id="KW-0325">Glycoprotein</keyword>
<accession>A0A916ZHC0</accession>
<dbReference type="SUPFAM" id="SSF51126">
    <property type="entry name" value="Pectin lyase-like"/>
    <property type="match status" value="1"/>
</dbReference>
<keyword evidence="3" id="KW-0732">Signal</keyword>
<name>A0A916ZHC0_9SPHN</name>
<dbReference type="InterPro" id="IPR012334">
    <property type="entry name" value="Pectin_lyas_fold"/>
</dbReference>
<dbReference type="InterPro" id="IPR011050">
    <property type="entry name" value="Pectin_lyase_fold/virulence"/>
</dbReference>
<evidence type="ECO:0008006" key="6">
    <source>
        <dbReference type="Google" id="ProtNLM"/>
    </source>
</evidence>
<evidence type="ECO:0000313" key="4">
    <source>
        <dbReference type="EMBL" id="GGD98014.1"/>
    </source>
</evidence>
<dbReference type="InterPro" id="IPR052063">
    <property type="entry name" value="Polysaccharide_Lyase_1"/>
</dbReference>
<evidence type="ECO:0000256" key="3">
    <source>
        <dbReference type="SAM" id="SignalP"/>
    </source>
</evidence>
<proteinExistence type="predicted"/>
<keyword evidence="1" id="KW-0479">Metal-binding</keyword>
<organism evidence="4 5">
    <name type="scientific">Sandarakinorhabdus glacialis</name>
    <dbReference type="NCBI Taxonomy" id="1614636"/>
    <lineage>
        <taxon>Bacteria</taxon>
        <taxon>Pseudomonadati</taxon>
        <taxon>Pseudomonadota</taxon>
        <taxon>Alphaproteobacteria</taxon>
        <taxon>Sphingomonadales</taxon>
        <taxon>Sphingosinicellaceae</taxon>
        <taxon>Sandarakinorhabdus</taxon>
    </lineage>
</organism>
<keyword evidence="5" id="KW-1185">Reference proteome</keyword>
<evidence type="ECO:0000313" key="5">
    <source>
        <dbReference type="Proteomes" id="UP000635071"/>
    </source>
</evidence>
<evidence type="ECO:0000256" key="1">
    <source>
        <dbReference type="ARBA" id="ARBA00022723"/>
    </source>
</evidence>
<gene>
    <name evidence="4" type="ORF">GCM10011529_00030</name>
</gene>
<reference evidence="4" key="2">
    <citation type="submission" date="2020-09" db="EMBL/GenBank/DDBJ databases">
        <authorList>
            <person name="Sun Q."/>
            <person name="Zhou Y."/>
        </authorList>
    </citation>
    <scope>NUCLEOTIDE SEQUENCE</scope>
    <source>
        <strain evidence="4">CGMCC 1.15519</strain>
    </source>
</reference>
<reference evidence="4" key="1">
    <citation type="journal article" date="2014" name="Int. J. Syst. Evol. Microbiol.">
        <title>Complete genome sequence of Corynebacterium casei LMG S-19264T (=DSM 44701T), isolated from a smear-ripened cheese.</title>
        <authorList>
            <consortium name="US DOE Joint Genome Institute (JGI-PGF)"/>
            <person name="Walter F."/>
            <person name="Albersmeier A."/>
            <person name="Kalinowski J."/>
            <person name="Ruckert C."/>
        </authorList>
    </citation>
    <scope>NUCLEOTIDE SEQUENCE</scope>
    <source>
        <strain evidence="4">CGMCC 1.15519</strain>
    </source>
</reference>
<comment type="caution">
    <text evidence="4">The sequence shown here is derived from an EMBL/GenBank/DDBJ whole genome shotgun (WGS) entry which is preliminary data.</text>
</comment>
<dbReference type="Gene3D" id="2.160.20.10">
    <property type="entry name" value="Single-stranded right-handed beta-helix, Pectin lyase-like"/>
    <property type="match status" value="1"/>
</dbReference>